<dbReference type="AlphaFoldDB" id="A0A8S2TJH6"/>
<name>A0A8S2TJH6_9BILA</name>
<feature type="region of interest" description="Disordered" evidence="1">
    <location>
        <begin position="47"/>
        <end position="72"/>
    </location>
</feature>
<protein>
    <submittedName>
        <fullName evidence="2">Uncharacterized protein</fullName>
    </submittedName>
</protein>
<feature type="compositionally biased region" description="Acidic residues" evidence="1">
    <location>
        <begin position="48"/>
        <end position="59"/>
    </location>
</feature>
<feature type="non-terminal residue" evidence="2">
    <location>
        <position position="72"/>
    </location>
</feature>
<accession>A0A8S2TJH6</accession>
<evidence type="ECO:0000313" key="2">
    <source>
        <dbReference type="EMBL" id="CAF4292511.1"/>
    </source>
</evidence>
<dbReference type="EMBL" id="CAJOBJ010034589">
    <property type="protein sequence ID" value="CAF4292511.1"/>
    <property type="molecule type" value="Genomic_DNA"/>
</dbReference>
<evidence type="ECO:0000256" key="1">
    <source>
        <dbReference type="SAM" id="MobiDB-lite"/>
    </source>
</evidence>
<comment type="caution">
    <text evidence="2">The sequence shown here is derived from an EMBL/GenBank/DDBJ whole genome shotgun (WGS) entry which is preliminary data.</text>
</comment>
<sequence length="72" mass="8211">MNEEELDLAPNVEDIVEGDDDNEPILTIKSISSASRKQVGVVRKFDEVEHDDDDDDDNQDNVPNKRKCNIIR</sequence>
<reference evidence="2" key="1">
    <citation type="submission" date="2021-02" db="EMBL/GenBank/DDBJ databases">
        <authorList>
            <person name="Nowell W R."/>
        </authorList>
    </citation>
    <scope>NUCLEOTIDE SEQUENCE</scope>
</reference>
<feature type="region of interest" description="Disordered" evidence="1">
    <location>
        <begin position="1"/>
        <end position="20"/>
    </location>
</feature>
<proteinExistence type="predicted"/>
<gene>
    <name evidence="2" type="ORF">GIL414_LOCUS25470</name>
</gene>
<evidence type="ECO:0000313" key="3">
    <source>
        <dbReference type="Proteomes" id="UP000681720"/>
    </source>
</evidence>
<dbReference type="Proteomes" id="UP000681720">
    <property type="component" value="Unassembled WGS sequence"/>
</dbReference>
<organism evidence="2 3">
    <name type="scientific">Rotaria magnacalcarata</name>
    <dbReference type="NCBI Taxonomy" id="392030"/>
    <lineage>
        <taxon>Eukaryota</taxon>
        <taxon>Metazoa</taxon>
        <taxon>Spiralia</taxon>
        <taxon>Gnathifera</taxon>
        <taxon>Rotifera</taxon>
        <taxon>Eurotatoria</taxon>
        <taxon>Bdelloidea</taxon>
        <taxon>Philodinida</taxon>
        <taxon>Philodinidae</taxon>
        <taxon>Rotaria</taxon>
    </lineage>
</organism>